<dbReference type="PANTHER" id="PTHR38454:SF1">
    <property type="entry name" value="INTEGRAL MEMBRANE PROTEIN"/>
    <property type="match status" value="1"/>
</dbReference>
<dbReference type="OrthoDB" id="9772884at2"/>
<dbReference type="Pfam" id="PF09586">
    <property type="entry name" value="YfhO"/>
    <property type="match status" value="1"/>
</dbReference>
<feature type="transmembrane region" description="Helical" evidence="1">
    <location>
        <begin position="808"/>
        <end position="826"/>
    </location>
</feature>
<dbReference type="InterPro" id="IPR018580">
    <property type="entry name" value="Uncharacterised_YfhO"/>
</dbReference>
<gene>
    <name evidence="2" type="ORF">FEF09_27605</name>
</gene>
<dbReference type="PANTHER" id="PTHR38454">
    <property type="entry name" value="INTEGRAL MEMBRANE PROTEIN-RELATED"/>
    <property type="match status" value="1"/>
</dbReference>
<feature type="transmembrane region" description="Helical" evidence="1">
    <location>
        <begin position="375"/>
        <end position="399"/>
    </location>
</feature>
<organism evidence="2 3">
    <name type="scientific">Chitinophaga pinensis</name>
    <dbReference type="NCBI Taxonomy" id="79329"/>
    <lineage>
        <taxon>Bacteria</taxon>
        <taxon>Pseudomonadati</taxon>
        <taxon>Bacteroidota</taxon>
        <taxon>Chitinophagia</taxon>
        <taxon>Chitinophagales</taxon>
        <taxon>Chitinophagaceae</taxon>
        <taxon>Chitinophaga</taxon>
    </lineage>
</organism>
<feature type="transmembrane region" description="Helical" evidence="1">
    <location>
        <begin position="102"/>
        <end position="133"/>
    </location>
</feature>
<dbReference type="RefSeq" id="WP_146308089.1">
    <property type="nucleotide sequence ID" value="NZ_VOHS01000060.1"/>
</dbReference>
<comment type="caution">
    <text evidence="2">The sequence shown here is derived from an EMBL/GenBank/DDBJ whole genome shotgun (WGS) entry which is preliminary data.</text>
</comment>
<name>A0A5C6LJF8_9BACT</name>
<dbReference type="AlphaFoldDB" id="A0A5C6LJF8"/>
<evidence type="ECO:0000313" key="2">
    <source>
        <dbReference type="EMBL" id="TWV93013.1"/>
    </source>
</evidence>
<feature type="transmembrane region" description="Helical" evidence="1">
    <location>
        <begin position="452"/>
        <end position="471"/>
    </location>
</feature>
<feature type="transmembrane region" description="Helical" evidence="1">
    <location>
        <begin position="192"/>
        <end position="213"/>
    </location>
</feature>
<sequence>MIKRLKSLLPHAVAILALLLLSIIYCRPAMNGKILSQSDNVQWQGMAKEAMDYKQAHGITPLWTTSMFGGMPTYQIALETPYNFANYIPSILTLGLPKPVNVLFLSAICFYLLCITLGANPWLGFLGAAAYTYASYSPIIIVTGHETKMLAMAYMPAVIAGLILVIRQCYLLGTAIMALALTYLIAANHLQITYYFFLILGVIGIAYAIYSILHKQYKQLIIGGLSVVLAVGLALASNAVSLWTTYEYSKESTRGGTSELTPLATAAAADKPQGGLERGYAFAWSYGKFETFTLLVPNIYGGSSSGSLDKESETFKKLSAMGVPENQSEQLIKHWNLYWGYQSVLGTSGPVYLGIVICMLVLLGLFIIRSWHKWWLIGISVLGILLAWGSNFPAFNYFMFDHFPLYNKFRAPSQALIIPQFSFAVLAVLALQELISGTMTKEVLLKKLKWTGLIMAGLLVIIYAASLSANYTNATHDPQNPGGDDRFQSELTQMLQGNTQLSGELMSALYADREQLYHHDVWRAVFFAGLAFLLLWFFLKKGFNTTYLLAGIAILAVIDLLQVDSRYLNSDSFMDENNYSRPFQASAADQQILQDKDPHYRVFNLTAHPFDDAMTSYFHKSVGGYHAAKLQLYADLIERQISKNNLQVLNMLNTKYVIVPGADGQPVAQRNPDALGNAWFVKHIVQVKNADEEMGMLDHMNTRDSAVVDQRYKHMLGADPVYDSSATISLIANNLNEISYSANTTSPQFAVFSEVYYSQGWKAFVDDKEVPYTRVNYALRGMPVPAGKHTILFRFEPDAYYTGMKLSIGSYILMILLLTGGIALNFRMNKVNDQKSKSV</sequence>
<keyword evidence="1" id="KW-0812">Transmembrane</keyword>
<feature type="transmembrane region" description="Helical" evidence="1">
    <location>
        <begin position="546"/>
        <end position="563"/>
    </location>
</feature>
<reference evidence="2 3" key="1">
    <citation type="submission" date="2019-08" db="EMBL/GenBank/DDBJ databases">
        <title>Whole genome sequencing of chitin degrading bacteria Chitinophaga pinensis YS16.</title>
        <authorList>
            <person name="Singh R.P."/>
            <person name="Manchanda G."/>
            <person name="Maurya I.K."/>
            <person name="Joshi N.K."/>
            <person name="Srivastava A.K."/>
        </authorList>
    </citation>
    <scope>NUCLEOTIDE SEQUENCE [LARGE SCALE GENOMIC DNA]</scope>
    <source>
        <strain evidence="2 3">YS-16</strain>
    </source>
</reference>
<protein>
    <submittedName>
        <fullName evidence="2">YfhO family protein</fullName>
    </submittedName>
</protein>
<evidence type="ECO:0000313" key="3">
    <source>
        <dbReference type="Proteomes" id="UP000318815"/>
    </source>
</evidence>
<evidence type="ECO:0000256" key="1">
    <source>
        <dbReference type="SAM" id="Phobius"/>
    </source>
</evidence>
<feature type="transmembrane region" description="Helical" evidence="1">
    <location>
        <begin position="521"/>
        <end position="539"/>
    </location>
</feature>
<feature type="transmembrane region" description="Helical" evidence="1">
    <location>
        <begin position="349"/>
        <end position="368"/>
    </location>
</feature>
<keyword evidence="3" id="KW-1185">Reference proteome</keyword>
<feature type="transmembrane region" description="Helical" evidence="1">
    <location>
        <begin position="220"/>
        <end position="243"/>
    </location>
</feature>
<proteinExistence type="predicted"/>
<keyword evidence="1" id="KW-0472">Membrane</keyword>
<feature type="transmembrane region" description="Helical" evidence="1">
    <location>
        <begin position="411"/>
        <end position="431"/>
    </location>
</feature>
<accession>A0A5C6LJF8</accession>
<feature type="transmembrane region" description="Helical" evidence="1">
    <location>
        <begin position="153"/>
        <end position="186"/>
    </location>
</feature>
<dbReference type="EMBL" id="VOHS01000060">
    <property type="protein sequence ID" value="TWV93013.1"/>
    <property type="molecule type" value="Genomic_DNA"/>
</dbReference>
<keyword evidence="1" id="KW-1133">Transmembrane helix</keyword>
<dbReference type="Proteomes" id="UP000318815">
    <property type="component" value="Unassembled WGS sequence"/>
</dbReference>